<dbReference type="Pfam" id="PF01395">
    <property type="entry name" value="PBP_GOBP"/>
    <property type="match status" value="2"/>
</dbReference>
<keyword evidence="1 2" id="KW-0732">Signal</keyword>
<dbReference type="InterPro" id="IPR036728">
    <property type="entry name" value="PBP_GOBP_sf"/>
</dbReference>
<evidence type="ECO:0000256" key="2">
    <source>
        <dbReference type="SAM" id="SignalP"/>
    </source>
</evidence>
<gene>
    <name evidence="4" type="primary">LOC112054384</name>
</gene>
<dbReference type="SUPFAM" id="SSF47565">
    <property type="entry name" value="Insect pheromone/odorant-binding proteins"/>
    <property type="match status" value="2"/>
</dbReference>
<dbReference type="KEGG" id="bany:112054384"/>
<dbReference type="Proteomes" id="UP001652582">
    <property type="component" value="Chromosome 16"/>
</dbReference>
<keyword evidence="3" id="KW-1185">Reference proteome</keyword>
<dbReference type="AlphaFoldDB" id="A0A6J1NYT2"/>
<dbReference type="GO" id="GO:0005549">
    <property type="term" value="F:odorant binding"/>
    <property type="evidence" value="ECO:0007669"/>
    <property type="project" value="InterPro"/>
</dbReference>
<feature type="chain" id="PRO_5047515359" evidence="2">
    <location>
        <begin position="26"/>
        <end position="281"/>
    </location>
</feature>
<dbReference type="GeneID" id="112054384"/>
<feature type="signal peptide" evidence="2">
    <location>
        <begin position="1"/>
        <end position="25"/>
    </location>
</feature>
<proteinExistence type="predicted"/>
<dbReference type="CDD" id="cd23992">
    <property type="entry name" value="PBP_GOBP"/>
    <property type="match status" value="2"/>
</dbReference>
<protein>
    <submittedName>
        <fullName evidence="4">Uncharacterized protein LOC112054384</fullName>
    </submittedName>
</protein>
<accession>A0A6J1NYT2</accession>
<dbReference type="RefSeq" id="XP_023949923.2">
    <property type="nucleotide sequence ID" value="XM_024094155.2"/>
</dbReference>
<dbReference type="InterPro" id="IPR006170">
    <property type="entry name" value="PBP/GOBP"/>
</dbReference>
<dbReference type="GO" id="GO:0007608">
    <property type="term" value="P:sensory perception of smell"/>
    <property type="evidence" value="ECO:0007669"/>
    <property type="project" value="TreeGrafter"/>
</dbReference>
<dbReference type="Gene3D" id="1.10.238.20">
    <property type="entry name" value="Pheromone/general odorant binding protein domain"/>
    <property type="match status" value="2"/>
</dbReference>
<organism evidence="3 4">
    <name type="scientific">Bicyclus anynana</name>
    <name type="common">Squinting bush brown butterfly</name>
    <dbReference type="NCBI Taxonomy" id="110368"/>
    <lineage>
        <taxon>Eukaryota</taxon>
        <taxon>Metazoa</taxon>
        <taxon>Ecdysozoa</taxon>
        <taxon>Arthropoda</taxon>
        <taxon>Hexapoda</taxon>
        <taxon>Insecta</taxon>
        <taxon>Pterygota</taxon>
        <taxon>Neoptera</taxon>
        <taxon>Endopterygota</taxon>
        <taxon>Lepidoptera</taxon>
        <taxon>Glossata</taxon>
        <taxon>Ditrysia</taxon>
        <taxon>Papilionoidea</taxon>
        <taxon>Nymphalidae</taxon>
        <taxon>Satyrinae</taxon>
        <taxon>Satyrini</taxon>
        <taxon>Mycalesina</taxon>
        <taxon>Bicyclus</taxon>
    </lineage>
</organism>
<reference evidence="4" key="1">
    <citation type="submission" date="2025-08" db="UniProtKB">
        <authorList>
            <consortium name="RefSeq"/>
        </authorList>
    </citation>
    <scope>IDENTIFICATION</scope>
</reference>
<evidence type="ECO:0000313" key="4">
    <source>
        <dbReference type="RefSeq" id="XP_023949923.2"/>
    </source>
</evidence>
<dbReference type="PANTHER" id="PTHR11857">
    <property type="entry name" value="ODORANT BINDING PROTEIN-RELATED"/>
    <property type="match status" value="1"/>
</dbReference>
<evidence type="ECO:0000313" key="3">
    <source>
        <dbReference type="Proteomes" id="UP001652582"/>
    </source>
</evidence>
<sequence length="281" mass="31855">MFTEKLFFYNFVILITFCNVNNVHAKNADDLKQNFMHILMECAKDYPITGDDVEQFKNKQVPDNENMRCLLACAYKKTGMMDDQGMLSVEGVNKYTQEYLGDDSNKLEKAHDFTDVCKSVNDVSVSDGSKGCDRAALMFKCSVDKAAEALTDEQVMMRYTKYVMACAKGKPVEMTDLMKLQQLEVPTKTEVKCVVACAYRRMGTLRSDGMFDQEASYKFAEECKEGDEKRLENGKKLADMCLKVNDEEVSDGDKGCERAALMFKCLTTNAPKVILSRIFFM</sequence>
<evidence type="ECO:0000256" key="1">
    <source>
        <dbReference type="ARBA" id="ARBA00022729"/>
    </source>
</evidence>
<dbReference type="GO" id="GO:0005615">
    <property type="term" value="C:extracellular space"/>
    <property type="evidence" value="ECO:0007669"/>
    <property type="project" value="TreeGrafter"/>
</dbReference>
<dbReference type="SMART" id="SM00708">
    <property type="entry name" value="PhBP"/>
    <property type="match status" value="2"/>
</dbReference>
<dbReference type="OrthoDB" id="8178339at2759"/>
<name>A0A6J1NYT2_BICAN</name>